<dbReference type="EMBL" id="GG692396">
    <property type="protein sequence ID" value="EER34388.1"/>
    <property type="molecule type" value="Genomic_DNA"/>
</dbReference>
<dbReference type="GO" id="GO:0000467">
    <property type="term" value="P:exonucleolytic trimming to generate mature 3'-end of 5.8S rRNA from tricistronic rRNA transcript (SSU-rRNA, 5.8S rRNA, LSU-rRNA)"/>
    <property type="evidence" value="ECO:0007669"/>
    <property type="project" value="EnsemblFungi"/>
</dbReference>
<dbReference type="InterPro" id="IPR022894">
    <property type="entry name" value="Oligoribonuclease"/>
</dbReference>
<dbReference type="OrthoDB" id="270189at2759"/>
<keyword evidence="3" id="KW-0378">Hydrolase</keyword>
<evidence type="ECO:0000313" key="6">
    <source>
        <dbReference type="EMBL" id="EER34388.1"/>
    </source>
</evidence>
<dbReference type="AlphaFoldDB" id="C5M5W8"/>
<dbReference type="SUPFAM" id="SSF53098">
    <property type="entry name" value="Ribonuclease H-like"/>
    <property type="match status" value="1"/>
</dbReference>
<dbReference type="PANTHER" id="PTHR11046:SF0">
    <property type="entry name" value="OLIGORIBONUCLEASE, MITOCHONDRIAL"/>
    <property type="match status" value="1"/>
</dbReference>
<keyword evidence="4" id="KW-0269">Exonuclease</keyword>
<evidence type="ECO:0000256" key="3">
    <source>
        <dbReference type="ARBA" id="ARBA00022801"/>
    </source>
</evidence>
<dbReference type="FunFam" id="3.30.420.10:FF:000003">
    <property type="entry name" value="Oligoribonuclease"/>
    <property type="match status" value="1"/>
</dbReference>
<dbReference type="InterPro" id="IPR013520">
    <property type="entry name" value="Ribonucl_H"/>
</dbReference>
<name>C5M5W8_CANTT</name>
<dbReference type="KEGG" id="ctp:CTRG_01249"/>
<dbReference type="GeneID" id="8297521"/>
<dbReference type="VEuPathDB" id="FungiDB:CTRG_01249"/>
<dbReference type="STRING" id="294747.C5M5W8"/>
<dbReference type="CDD" id="cd06135">
    <property type="entry name" value="Orn"/>
    <property type="match status" value="1"/>
</dbReference>
<sequence>MIRHIIKISHIPSKRFYSIMSTSKKTIASKEQTLSEFRNLIDQKMKSRPEKPIVWVDCEMTGLDVFGNDNIIEICCLITDGNLEIVDEEGYESTIYYPKSRLDQMNEWCIETHGKSGLTAKVLANPDRKLDIVENELLEYIKKYIPKERDALLAGNSIHMDRFFMMKEFPKVIEHLHYRNIDVSTIMEIGYRHNPDLMKWQPKKKGSHTARSDILESIAQLKWYREHYLKSKEETRDDIEKIANSMSSIGISNENK</sequence>
<dbReference type="PANTHER" id="PTHR11046">
    <property type="entry name" value="OLIGORIBONUCLEASE, MITOCHONDRIAL"/>
    <property type="match status" value="1"/>
</dbReference>
<accession>C5M5W8</accession>
<protein>
    <submittedName>
        <fullName evidence="6">Oligoribonuclease, mitochondrial</fullName>
    </submittedName>
</protein>
<evidence type="ECO:0000256" key="2">
    <source>
        <dbReference type="ARBA" id="ARBA00022722"/>
    </source>
</evidence>
<keyword evidence="2" id="KW-0540">Nuclease</keyword>
<evidence type="ECO:0000259" key="5">
    <source>
        <dbReference type="SMART" id="SM00479"/>
    </source>
</evidence>
<dbReference type="eggNOG" id="KOG3242">
    <property type="taxonomic scope" value="Eukaryota"/>
</dbReference>
<dbReference type="NCBIfam" id="NF003765">
    <property type="entry name" value="PRK05359.1"/>
    <property type="match status" value="1"/>
</dbReference>
<evidence type="ECO:0000313" key="7">
    <source>
        <dbReference type="Proteomes" id="UP000002037"/>
    </source>
</evidence>
<reference evidence="6 7" key="1">
    <citation type="journal article" date="2009" name="Nature">
        <title>Evolution of pathogenicity and sexual reproduction in eight Candida genomes.</title>
        <authorList>
            <person name="Butler G."/>
            <person name="Rasmussen M.D."/>
            <person name="Lin M.F."/>
            <person name="Santos M.A."/>
            <person name="Sakthikumar S."/>
            <person name="Munro C.A."/>
            <person name="Rheinbay E."/>
            <person name="Grabherr M."/>
            <person name="Forche A."/>
            <person name="Reedy J.L."/>
            <person name="Agrafioti I."/>
            <person name="Arnaud M.B."/>
            <person name="Bates S."/>
            <person name="Brown A.J."/>
            <person name="Brunke S."/>
            <person name="Costanzo M.C."/>
            <person name="Fitzpatrick D.A."/>
            <person name="de Groot P.W."/>
            <person name="Harris D."/>
            <person name="Hoyer L.L."/>
            <person name="Hube B."/>
            <person name="Klis F.M."/>
            <person name="Kodira C."/>
            <person name="Lennard N."/>
            <person name="Logue M.E."/>
            <person name="Martin R."/>
            <person name="Neiman A.M."/>
            <person name="Nikolaou E."/>
            <person name="Quail M.A."/>
            <person name="Quinn J."/>
            <person name="Santos M.C."/>
            <person name="Schmitzberger F.F."/>
            <person name="Sherlock G."/>
            <person name="Shah P."/>
            <person name="Silverstein K.A."/>
            <person name="Skrzypek M.S."/>
            <person name="Soll D."/>
            <person name="Staggs R."/>
            <person name="Stansfield I."/>
            <person name="Stumpf M.P."/>
            <person name="Sudbery P.E."/>
            <person name="Srikantha T."/>
            <person name="Zeng Q."/>
            <person name="Berman J."/>
            <person name="Berriman M."/>
            <person name="Heitman J."/>
            <person name="Gow N.A."/>
            <person name="Lorenz M.C."/>
            <person name="Birren B.W."/>
            <person name="Kellis M."/>
            <person name="Cuomo C.A."/>
        </authorList>
    </citation>
    <scope>NUCLEOTIDE SEQUENCE [LARGE SCALE GENOMIC DNA]</scope>
    <source>
        <strain evidence="7">ATCC MYA-3404 / T1</strain>
    </source>
</reference>
<organism evidence="6 7">
    <name type="scientific">Candida tropicalis (strain ATCC MYA-3404 / T1)</name>
    <name type="common">Yeast</name>
    <dbReference type="NCBI Taxonomy" id="294747"/>
    <lineage>
        <taxon>Eukaryota</taxon>
        <taxon>Fungi</taxon>
        <taxon>Dikarya</taxon>
        <taxon>Ascomycota</taxon>
        <taxon>Saccharomycotina</taxon>
        <taxon>Pichiomycetes</taxon>
        <taxon>Debaryomycetaceae</taxon>
        <taxon>Candida/Lodderomyces clade</taxon>
        <taxon>Candida</taxon>
    </lineage>
</organism>
<dbReference type="GO" id="GO:0003676">
    <property type="term" value="F:nucleic acid binding"/>
    <property type="evidence" value="ECO:0007669"/>
    <property type="project" value="InterPro"/>
</dbReference>
<comment type="similarity">
    <text evidence="1">Belongs to the oligoribonuclease family.</text>
</comment>
<dbReference type="GO" id="GO:0034475">
    <property type="term" value="P:U4 snRNA 3'-end processing"/>
    <property type="evidence" value="ECO:0007669"/>
    <property type="project" value="EnsemblFungi"/>
</dbReference>
<dbReference type="HOGENOM" id="CLU_064761_0_1_1"/>
<dbReference type="Pfam" id="PF00929">
    <property type="entry name" value="RNase_T"/>
    <property type="match status" value="1"/>
</dbReference>
<dbReference type="Gene3D" id="3.30.420.10">
    <property type="entry name" value="Ribonuclease H-like superfamily/Ribonuclease H"/>
    <property type="match status" value="1"/>
</dbReference>
<evidence type="ECO:0000256" key="4">
    <source>
        <dbReference type="ARBA" id="ARBA00022839"/>
    </source>
</evidence>
<dbReference type="GO" id="GO:0000175">
    <property type="term" value="F:3'-5'-RNA exonuclease activity"/>
    <property type="evidence" value="ECO:0007669"/>
    <property type="project" value="EnsemblFungi"/>
</dbReference>
<dbReference type="InterPro" id="IPR012337">
    <property type="entry name" value="RNaseH-like_sf"/>
</dbReference>
<gene>
    <name evidence="6" type="ORF">CTRG_01249</name>
</gene>
<dbReference type="GO" id="GO:0034476">
    <property type="term" value="P:U5 snRNA 3'-end processing"/>
    <property type="evidence" value="ECO:0007669"/>
    <property type="project" value="EnsemblFungi"/>
</dbReference>
<dbReference type="InterPro" id="IPR036397">
    <property type="entry name" value="RNaseH_sf"/>
</dbReference>
<dbReference type="RefSeq" id="XP_002546943.1">
    <property type="nucleotide sequence ID" value="XM_002546897.1"/>
</dbReference>
<evidence type="ECO:0000256" key="1">
    <source>
        <dbReference type="ARBA" id="ARBA00009921"/>
    </source>
</evidence>
<dbReference type="Proteomes" id="UP000002037">
    <property type="component" value="Unassembled WGS sequence"/>
</dbReference>
<proteinExistence type="inferred from homology"/>
<dbReference type="SMART" id="SM00479">
    <property type="entry name" value="EXOIII"/>
    <property type="match status" value="1"/>
</dbReference>
<dbReference type="GO" id="GO:0005739">
    <property type="term" value="C:mitochondrion"/>
    <property type="evidence" value="ECO:0007669"/>
    <property type="project" value="EnsemblFungi"/>
</dbReference>
<feature type="domain" description="Exonuclease" evidence="5">
    <location>
        <begin position="52"/>
        <end position="230"/>
    </location>
</feature>
<keyword evidence="7" id="KW-1185">Reference proteome</keyword>